<dbReference type="RefSeq" id="WP_170200334.1">
    <property type="nucleotide sequence ID" value="NZ_BAABAN010000016.1"/>
</dbReference>
<sequence>MSNAPKHSLSIEIQLRWSDQDLLAHVNNATIMTLVEEARIRALYQLQEQTQWDGPLDMVLRTAHTEFLRPVMYEDSVTVNVWISRIGNTSYVLQHELVQHGEVCVNVEAVVVVFDSKEQAAMPIPAPVRAAFETVLASS</sequence>
<dbReference type="PANTHER" id="PTHR31793:SF24">
    <property type="entry name" value="LONG-CHAIN ACYL-COA THIOESTERASE FADM"/>
    <property type="match status" value="1"/>
</dbReference>
<organism evidence="1 2">
    <name type="scientific">Enteractinococcus coprophilus</name>
    <dbReference type="NCBI Taxonomy" id="1027633"/>
    <lineage>
        <taxon>Bacteria</taxon>
        <taxon>Bacillati</taxon>
        <taxon>Actinomycetota</taxon>
        <taxon>Actinomycetes</taxon>
        <taxon>Micrococcales</taxon>
        <taxon>Micrococcaceae</taxon>
    </lineage>
</organism>
<proteinExistence type="predicted"/>
<dbReference type="InterPro" id="IPR050563">
    <property type="entry name" value="4-hydroxybenzoyl-CoA_TE"/>
</dbReference>
<dbReference type="InterPro" id="IPR029069">
    <property type="entry name" value="HotDog_dom_sf"/>
</dbReference>
<dbReference type="CDD" id="cd00586">
    <property type="entry name" value="4HBT"/>
    <property type="match status" value="1"/>
</dbReference>
<reference evidence="1 2" key="1">
    <citation type="submission" date="2019-06" db="EMBL/GenBank/DDBJ databases">
        <title>Sequencing the genomes of 1000 actinobacteria strains.</title>
        <authorList>
            <person name="Klenk H.-P."/>
        </authorList>
    </citation>
    <scope>NUCLEOTIDE SEQUENCE [LARGE SCALE GENOMIC DNA]</scope>
    <source>
        <strain evidence="1 2">DSM 24083</strain>
    </source>
</reference>
<comment type="caution">
    <text evidence="1">The sequence shown here is derived from an EMBL/GenBank/DDBJ whole genome shotgun (WGS) entry which is preliminary data.</text>
</comment>
<name>A0A543ANE9_9MICC</name>
<accession>A0A543ANE9</accession>
<gene>
    <name evidence="1" type="ORF">FB556_0526</name>
</gene>
<evidence type="ECO:0000313" key="1">
    <source>
        <dbReference type="EMBL" id="TQL74075.1"/>
    </source>
</evidence>
<dbReference type="Proteomes" id="UP000319746">
    <property type="component" value="Unassembled WGS sequence"/>
</dbReference>
<protein>
    <submittedName>
        <fullName evidence="1">Acyl-CoA thioester hydrolase</fullName>
    </submittedName>
</protein>
<dbReference type="GO" id="GO:0047617">
    <property type="term" value="F:fatty acyl-CoA hydrolase activity"/>
    <property type="evidence" value="ECO:0007669"/>
    <property type="project" value="TreeGrafter"/>
</dbReference>
<dbReference type="SUPFAM" id="SSF54637">
    <property type="entry name" value="Thioesterase/thiol ester dehydrase-isomerase"/>
    <property type="match status" value="1"/>
</dbReference>
<dbReference type="PANTHER" id="PTHR31793">
    <property type="entry name" value="4-HYDROXYBENZOYL-COA THIOESTERASE FAMILY MEMBER"/>
    <property type="match status" value="1"/>
</dbReference>
<keyword evidence="1" id="KW-0378">Hydrolase</keyword>
<dbReference type="Pfam" id="PF13279">
    <property type="entry name" value="4HBT_2"/>
    <property type="match status" value="1"/>
</dbReference>
<dbReference type="Gene3D" id="3.10.129.10">
    <property type="entry name" value="Hotdog Thioesterase"/>
    <property type="match status" value="1"/>
</dbReference>
<keyword evidence="2" id="KW-1185">Reference proteome</keyword>
<dbReference type="AlphaFoldDB" id="A0A543ANE9"/>
<evidence type="ECO:0000313" key="2">
    <source>
        <dbReference type="Proteomes" id="UP000319746"/>
    </source>
</evidence>
<dbReference type="EMBL" id="VFOU01000001">
    <property type="protein sequence ID" value="TQL74075.1"/>
    <property type="molecule type" value="Genomic_DNA"/>
</dbReference>